<dbReference type="GO" id="GO:0006352">
    <property type="term" value="P:DNA-templated transcription initiation"/>
    <property type="evidence" value="ECO:0007669"/>
    <property type="project" value="InterPro"/>
</dbReference>
<comment type="similarity">
    <text evidence="1">Belongs to the sigma-70 factor family. ECF subfamily.</text>
</comment>
<dbReference type="SUPFAM" id="SSF88946">
    <property type="entry name" value="Sigma2 domain of RNA polymerase sigma factors"/>
    <property type="match status" value="1"/>
</dbReference>
<evidence type="ECO:0000256" key="2">
    <source>
        <dbReference type="ARBA" id="ARBA00023015"/>
    </source>
</evidence>
<dbReference type="EMBL" id="LN515532">
    <property type="protein sequence ID" value="CEA14966.1"/>
    <property type="molecule type" value="Genomic_DNA"/>
</dbReference>
<dbReference type="SUPFAM" id="SSF88659">
    <property type="entry name" value="Sigma3 and sigma4 domains of RNA polymerase sigma factors"/>
    <property type="match status" value="1"/>
</dbReference>
<keyword evidence="2" id="KW-0805">Transcription regulation</keyword>
<evidence type="ECO:0000256" key="1">
    <source>
        <dbReference type="ARBA" id="ARBA00010641"/>
    </source>
</evidence>
<dbReference type="AlphaFoldDB" id="A0A098BXS5"/>
<accession>A0A098BXS5</accession>
<dbReference type="Gene3D" id="1.10.1740.10">
    <property type="match status" value="1"/>
</dbReference>
<dbReference type="PANTHER" id="PTHR43133:SF46">
    <property type="entry name" value="RNA POLYMERASE SIGMA-70 FACTOR ECF SUBFAMILY"/>
    <property type="match status" value="1"/>
</dbReference>
<evidence type="ECO:0000313" key="6">
    <source>
        <dbReference type="EMBL" id="CEA14966.1"/>
    </source>
</evidence>
<dbReference type="InterPro" id="IPR013324">
    <property type="entry name" value="RNA_pol_sigma_r3/r4-like"/>
</dbReference>
<dbReference type="Proteomes" id="UP000032417">
    <property type="component" value="Chromosome 1"/>
</dbReference>
<dbReference type="CDD" id="cd06171">
    <property type="entry name" value="Sigma70_r4"/>
    <property type="match status" value="1"/>
</dbReference>
<dbReference type="GO" id="GO:0016987">
    <property type="term" value="F:sigma factor activity"/>
    <property type="evidence" value="ECO:0007669"/>
    <property type="project" value="UniProtKB-KW"/>
</dbReference>
<keyword evidence="3" id="KW-0731">Sigma factor</keyword>
<dbReference type="InterPro" id="IPR036388">
    <property type="entry name" value="WH-like_DNA-bd_sf"/>
</dbReference>
<keyword evidence="4" id="KW-0804">Transcription</keyword>
<evidence type="ECO:0000256" key="4">
    <source>
        <dbReference type="ARBA" id="ARBA00023163"/>
    </source>
</evidence>
<dbReference type="PANTHER" id="PTHR43133">
    <property type="entry name" value="RNA POLYMERASE ECF-TYPE SIGMA FACTO"/>
    <property type="match status" value="1"/>
</dbReference>
<reference evidence="6 7" key="1">
    <citation type="submission" date="2014-08" db="EMBL/GenBank/DDBJ databases">
        <authorList>
            <person name="Wibberg D."/>
        </authorList>
    </citation>
    <scope>NUCLEOTIDE SEQUENCE [LARGE SCALE GENOMIC DNA]</scope>
    <source>
        <strain evidence="7">ING2-E5B</strain>
    </source>
</reference>
<evidence type="ECO:0000259" key="5">
    <source>
        <dbReference type="Pfam" id="PF08281"/>
    </source>
</evidence>
<dbReference type="InterPro" id="IPR014284">
    <property type="entry name" value="RNA_pol_sigma-70_dom"/>
</dbReference>
<dbReference type="InterPro" id="IPR013325">
    <property type="entry name" value="RNA_pol_sigma_r2"/>
</dbReference>
<dbReference type="GO" id="GO:0003677">
    <property type="term" value="F:DNA binding"/>
    <property type="evidence" value="ECO:0007669"/>
    <property type="project" value="InterPro"/>
</dbReference>
<organism evidence="6 7">
    <name type="scientific">Fermentimonas caenicola</name>
    <dbReference type="NCBI Taxonomy" id="1562970"/>
    <lineage>
        <taxon>Bacteria</taxon>
        <taxon>Pseudomonadati</taxon>
        <taxon>Bacteroidota</taxon>
        <taxon>Bacteroidia</taxon>
        <taxon>Bacteroidales</taxon>
        <taxon>Dysgonomonadaceae</taxon>
        <taxon>Fermentimonas</taxon>
    </lineage>
</organism>
<dbReference type="STRING" id="1562970.ING2E5B_0196"/>
<dbReference type="NCBIfam" id="TIGR02937">
    <property type="entry name" value="sigma70-ECF"/>
    <property type="match status" value="1"/>
</dbReference>
<sequence length="165" mass="19614">MNDLFTYGVYLGFDREVVKDAIHDVFEKISTKSKTLEEITNIKFYLFRSLKNRLYDIQRGNKNQIGLEGIVAEDSKSFQINVNIEDHFIEEEERIEIKKEIEEMLNSLTDKQREIIYLRYVQEYDYKQISELLDINIHSCRKLVSKAISTLRKKYGVMVLLLLIH</sequence>
<gene>
    <name evidence="6" type="ORF">ING2E5B_0196</name>
</gene>
<dbReference type="HOGENOM" id="CLU_047691_4_2_10"/>
<evidence type="ECO:0000256" key="3">
    <source>
        <dbReference type="ARBA" id="ARBA00023082"/>
    </source>
</evidence>
<feature type="domain" description="RNA polymerase sigma factor 70 region 4 type 2" evidence="5">
    <location>
        <begin position="99"/>
        <end position="149"/>
    </location>
</feature>
<name>A0A098BXS5_9BACT</name>
<dbReference type="Pfam" id="PF08281">
    <property type="entry name" value="Sigma70_r4_2"/>
    <property type="match status" value="1"/>
</dbReference>
<protein>
    <submittedName>
        <fullName evidence="6">Sigma-70 family protein</fullName>
    </submittedName>
</protein>
<dbReference type="InterPro" id="IPR013249">
    <property type="entry name" value="RNA_pol_sigma70_r4_t2"/>
</dbReference>
<dbReference type="KEGG" id="pbt:ING2E5B_0196"/>
<proteinExistence type="inferred from homology"/>
<dbReference type="InterPro" id="IPR039425">
    <property type="entry name" value="RNA_pol_sigma-70-like"/>
</dbReference>
<dbReference type="Gene3D" id="1.10.10.10">
    <property type="entry name" value="Winged helix-like DNA-binding domain superfamily/Winged helix DNA-binding domain"/>
    <property type="match status" value="1"/>
</dbReference>
<keyword evidence="7" id="KW-1185">Reference proteome</keyword>
<evidence type="ECO:0000313" key="7">
    <source>
        <dbReference type="Proteomes" id="UP000032417"/>
    </source>
</evidence>